<evidence type="ECO:0000313" key="2">
    <source>
        <dbReference type="Proteomes" id="UP000000305"/>
    </source>
</evidence>
<dbReference type="HOGENOM" id="CLU_2724803_0_0_1"/>
<accession>E9H583</accession>
<gene>
    <name evidence="1" type="ORF">DAPPUDRAFT_325601</name>
</gene>
<dbReference type="Proteomes" id="UP000000305">
    <property type="component" value="Unassembled WGS sequence"/>
</dbReference>
<dbReference type="EMBL" id="GL732593">
    <property type="protein sequence ID" value="EFX73082.1"/>
    <property type="molecule type" value="Genomic_DNA"/>
</dbReference>
<name>E9H583_DAPPU</name>
<dbReference type="AlphaFoldDB" id="E9H583"/>
<protein>
    <submittedName>
        <fullName evidence="1">Uncharacterized protein</fullName>
    </submittedName>
</protein>
<organism evidence="1 2">
    <name type="scientific">Daphnia pulex</name>
    <name type="common">Water flea</name>
    <dbReference type="NCBI Taxonomy" id="6669"/>
    <lineage>
        <taxon>Eukaryota</taxon>
        <taxon>Metazoa</taxon>
        <taxon>Ecdysozoa</taxon>
        <taxon>Arthropoda</taxon>
        <taxon>Crustacea</taxon>
        <taxon>Branchiopoda</taxon>
        <taxon>Diplostraca</taxon>
        <taxon>Cladocera</taxon>
        <taxon>Anomopoda</taxon>
        <taxon>Daphniidae</taxon>
        <taxon>Daphnia</taxon>
    </lineage>
</organism>
<dbReference type="KEGG" id="dpx:DAPPUDRAFT_325601"/>
<proteinExistence type="predicted"/>
<keyword evidence="2" id="KW-1185">Reference proteome</keyword>
<reference evidence="1 2" key="1">
    <citation type="journal article" date="2011" name="Science">
        <title>The ecoresponsive genome of Daphnia pulex.</title>
        <authorList>
            <person name="Colbourne J.K."/>
            <person name="Pfrender M.E."/>
            <person name="Gilbert D."/>
            <person name="Thomas W.K."/>
            <person name="Tucker A."/>
            <person name="Oakley T.H."/>
            <person name="Tokishita S."/>
            <person name="Aerts A."/>
            <person name="Arnold G.J."/>
            <person name="Basu M.K."/>
            <person name="Bauer D.J."/>
            <person name="Caceres C.E."/>
            <person name="Carmel L."/>
            <person name="Casola C."/>
            <person name="Choi J.H."/>
            <person name="Detter J.C."/>
            <person name="Dong Q."/>
            <person name="Dusheyko S."/>
            <person name="Eads B.D."/>
            <person name="Frohlich T."/>
            <person name="Geiler-Samerotte K.A."/>
            <person name="Gerlach D."/>
            <person name="Hatcher P."/>
            <person name="Jogdeo S."/>
            <person name="Krijgsveld J."/>
            <person name="Kriventseva E.V."/>
            <person name="Kultz D."/>
            <person name="Laforsch C."/>
            <person name="Lindquist E."/>
            <person name="Lopez J."/>
            <person name="Manak J.R."/>
            <person name="Muller J."/>
            <person name="Pangilinan J."/>
            <person name="Patwardhan R.P."/>
            <person name="Pitluck S."/>
            <person name="Pritham E.J."/>
            <person name="Rechtsteiner A."/>
            <person name="Rho M."/>
            <person name="Rogozin I.B."/>
            <person name="Sakarya O."/>
            <person name="Salamov A."/>
            <person name="Schaack S."/>
            <person name="Shapiro H."/>
            <person name="Shiga Y."/>
            <person name="Skalitzky C."/>
            <person name="Smith Z."/>
            <person name="Souvorov A."/>
            <person name="Sung W."/>
            <person name="Tang Z."/>
            <person name="Tsuchiya D."/>
            <person name="Tu H."/>
            <person name="Vos H."/>
            <person name="Wang M."/>
            <person name="Wolf Y.I."/>
            <person name="Yamagata H."/>
            <person name="Yamada T."/>
            <person name="Ye Y."/>
            <person name="Shaw J.R."/>
            <person name="Andrews J."/>
            <person name="Crease T.J."/>
            <person name="Tang H."/>
            <person name="Lucas S.M."/>
            <person name="Robertson H.M."/>
            <person name="Bork P."/>
            <person name="Koonin E.V."/>
            <person name="Zdobnov E.M."/>
            <person name="Grigoriev I.V."/>
            <person name="Lynch M."/>
            <person name="Boore J.L."/>
        </authorList>
    </citation>
    <scope>NUCLEOTIDE SEQUENCE [LARGE SCALE GENOMIC DNA]</scope>
</reference>
<sequence>MAISGCCTFLPGCNCPEKKLLEWSSQCNPLYQIEQNKAFIPVLKLAGGETFTKRHWVEFLKITGLSTASIEQ</sequence>
<evidence type="ECO:0000313" key="1">
    <source>
        <dbReference type="EMBL" id="EFX73082.1"/>
    </source>
</evidence>
<dbReference type="InParanoid" id="E9H583"/>